<protein>
    <recommendedName>
        <fullName evidence="7">Zn(2)-C6 fungal-type domain-containing protein</fullName>
    </recommendedName>
</protein>
<reference evidence="8 9" key="1">
    <citation type="submission" date="2024-02" db="EMBL/GenBank/DDBJ databases">
        <title>First draft genome assembly of two strains of Seiridium cardinale.</title>
        <authorList>
            <person name="Emiliani G."/>
            <person name="Scali E."/>
        </authorList>
    </citation>
    <scope>NUCLEOTIDE SEQUENCE [LARGE SCALE GENOMIC DNA]</scope>
    <source>
        <strain evidence="8 9">BM-138-000479</strain>
    </source>
</reference>
<comment type="subcellular location">
    <subcellularLocation>
        <location evidence="1">Nucleus</location>
    </subcellularLocation>
</comment>
<evidence type="ECO:0000313" key="9">
    <source>
        <dbReference type="Proteomes" id="UP001465668"/>
    </source>
</evidence>
<feature type="compositionally biased region" description="Polar residues" evidence="6">
    <location>
        <begin position="103"/>
        <end position="116"/>
    </location>
</feature>
<feature type="compositionally biased region" description="Low complexity" evidence="6">
    <location>
        <begin position="85"/>
        <end position="95"/>
    </location>
</feature>
<evidence type="ECO:0000256" key="5">
    <source>
        <dbReference type="ARBA" id="ARBA00023242"/>
    </source>
</evidence>
<dbReference type="Pfam" id="PF00172">
    <property type="entry name" value="Zn_clus"/>
    <property type="match status" value="1"/>
</dbReference>
<gene>
    <name evidence="8" type="ORF">SCAR479_10090</name>
</gene>
<evidence type="ECO:0000259" key="7">
    <source>
        <dbReference type="PROSITE" id="PS00463"/>
    </source>
</evidence>
<dbReference type="PROSITE" id="PS00463">
    <property type="entry name" value="ZN2_CY6_FUNGAL_1"/>
    <property type="match status" value="1"/>
</dbReference>
<dbReference type="InterPro" id="IPR051089">
    <property type="entry name" value="prtT"/>
</dbReference>
<evidence type="ECO:0000256" key="2">
    <source>
        <dbReference type="ARBA" id="ARBA00023015"/>
    </source>
</evidence>
<keyword evidence="3" id="KW-0238">DNA-binding</keyword>
<evidence type="ECO:0000256" key="6">
    <source>
        <dbReference type="SAM" id="MobiDB-lite"/>
    </source>
</evidence>
<dbReference type="Proteomes" id="UP001465668">
    <property type="component" value="Unassembled WGS sequence"/>
</dbReference>
<accession>A0ABR2XHD2</accession>
<comment type="caution">
    <text evidence="8">The sequence shown here is derived from an EMBL/GenBank/DDBJ whole genome shotgun (WGS) entry which is preliminary data.</text>
</comment>
<dbReference type="PANTHER" id="PTHR31845">
    <property type="entry name" value="FINGER DOMAIN PROTEIN, PUTATIVE-RELATED"/>
    <property type="match status" value="1"/>
</dbReference>
<dbReference type="Gene3D" id="4.10.240.10">
    <property type="entry name" value="Zn(2)-C6 fungal-type DNA-binding domain"/>
    <property type="match status" value="1"/>
</dbReference>
<name>A0ABR2XHD2_9PEZI</name>
<evidence type="ECO:0000256" key="3">
    <source>
        <dbReference type="ARBA" id="ARBA00023125"/>
    </source>
</evidence>
<sequence>MESARHSIAGMSAPYGQACVSCSKAKSKCVSRGNGTCERCHRRGIECRLSDGIRKRSARKPDINRRTSQLEERLNDLVEILRSQQQSGSKISSKTQDQESLPGVQTQAQPANNAHASTCAYPTPSTAITSSASQFGVESTITGIADGLSPFEAESILQLFRTKYLMMFPFVYIKPDMTAQELSRYRPFLWLNIMTVCEKSAPRLHGLGDMIRQMLAHKLLVELERDLDVLLGLMVYLGWSTHQSRGKGFQARYANLANSLIQDLRLDQPFLVNAANSWCFPGSKVAAPEQTHEQRRAVIGTFVLSSTISNFSRIDVTRWTPYMESSLDKLAAEPEYFGDELLVAIAKTKLIVEEIGRVTWRRADYEPSRPPWIYIKPLRDRLQRLKDSLTPELAENKTLVSHIHNADVLVTEMVIFHPNAPVILPNPAVPFPTSIPIPAMSTVSPQPDPLVDPIIKPLDIPRLEILHDCLQSIKLSISNILSFDPLDFVSFPFALMCHFSHAVQTLYRLTVLEEPDWDRAAVRREADIVVILEHLADKMSKVATAAGLTGDTTMPYGDMFTRGAGTLRATAAIWGSTLPPLEDAPAAANATSTQFGETGVPDISEVSADTMAMMLDLNNDPWLTDLFSSWEGP</sequence>
<dbReference type="InterPro" id="IPR001138">
    <property type="entry name" value="Zn2Cys6_DnaBD"/>
</dbReference>
<feature type="region of interest" description="Disordered" evidence="6">
    <location>
        <begin position="85"/>
        <end position="117"/>
    </location>
</feature>
<proteinExistence type="predicted"/>
<feature type="domain" description="Zn(2)-C6 fungal-type" evidence="7">
    <location>
        <begin position="18"/>
        <end position="47"/>
    </location>
</feature>
<evidence type="ECO:0000313" key="8">
    <source>
        <dbReference type="EMBL" id="KAK9773173.1"/>
    </source>
</evidence>
<dbReference type="PANTHER" id="PTHR31845:SF32">
    <property type="entry name" value="MISCELLANEOUS ZN(II)2CYS6 TRANSCRIPTION FACTOR (EUROFUNG)-RELATED"/>
    <property type="match status" value="1"/>
</dbReference>
<evidence type="ECO:0000256" key="1">
    <source>
        <dbReference type="ARBA" id="ARBA00004123"/>
    </source>
</evidence>
<organism evidence="8 9">
    <name type="scientific">Seiridium cardinale</name>
    <dbReference type="NCBI Taxonomy" id="138064"/>
    <lineage>
        <taxon>Eukaryota</taxon>
        <taxon>Fungi</taxon>
        <taxon>Dikarya</taxon>
        <taxon>Ascomycota</taxon>
        <taxon>Pezizomycotina</taxon>
        <taxon>Sordariomycetes</taxon>
        <taxon>Xylariomycetidae</taxon>
        <taxon>Amphisphaeriales</taxon>
        <taxon>Sporocadaceae</taxon>
        <taxon>Seiridium</taxon>
    </lineage>
</organism>
<dbReference type="CDD" id="cd00067">
    <property type="entry name" value="GAL4"/>
    <property type="match status" value="1"/>
</dbReference>
<keyword evidence="2" id="KW-0805">Transcription regulation</keyword>
<keyword evidence="5" id="KW-0539">Nucleus</keyword>
<keyword evidence="4" id="KW-0804">Transcription</keyword>
<evidence type="ECO:0000256" key="4">
    <source>
        <dbReference type="ARBA" id="ARBA00023163"/>
    </source>
</evidence>
<dbReference type="SUPFAM" id="SSF57701">
    <property type="entry name" value="Zn2/Cys6 DNA-binding domain"/>
    <property type="match status" value="1"/>
</dbReference>
<dbReference type="EMBL" id="JARVKM010000053">
    <property type="protein sequence ID" value="KAK9773173.1"/>
    <property type="molecule type" value="Genomic_DNA"/>
</dbReference>
<dbReference type="InterPro" id="IPR036864">
    <property type="entry name" value="Zn2-C6_fun-type_DNA-bd_sf"/>
</dbReference>
<keyword evidence="9" id="KW-1185">Reference proteome</keyword>